<reference evidence="1" key="1">
    <citation type="submission" date="2023-04" db="EMBL/GenBank/DDBJ databases">
        <title>Phytophthora fragariaefolia NBRC 109709.</title>
        <authorList>
            <person name="Ichikawa N."/>
            <person name="Sato H."/>
            <person name="Tonouchi N."/>
        </authorList>
    </citation>
    <scope>NUCLEOTIDE SEQUENCE</scope>
    <source>
        <strain evidence="1">NBRC 109709</strain>
    </source>
</reference>
<dbReference type="AlphaFoldDB" id="A0A9W6WUP9"/>
<name>A0A9W6WUP9_9STRA</name>
<sequence length="151" mass="16403">MAPSRWGRCGLYYWSPAVGDTSQTSAWDQDTEDNDNYDDLFYCAIALHRYLASPEVVKTGIWSPGRIIILNPSAAGMNQSQQTFRLLVRPAASSERSGYSNQISDNGERGVKAATFAGQNPCSGSDVCARSMLSLVVVMLGFIIPDSGPCR</sequence>
<evidence type="ECO:0000313" key="2">
    <source>
        <dbReference type="Proteomes" id="UP001165121"/>
    </source>
</evidence>
<organism evidence="1 2">
    <name type="scientific">Phytophthora fragariaefolia</name>
    <dbReference type="NCBI Taxonomy" id="1490495"/>
    <lineage>
        <taxon>Eukaryota</taxon>
        <taxon>Sar</taxon>
        <taxon>Stramenopiles</taxon>
        <taxon>Oomycota</taxon>
        <taxon>Peronosporomycetes</taxon>
        <taxon>Peronosporales</taxon>
        <taxon>Peronosporaceae</taxon>
        <taxon>Phytophthora</taxon>
    </lineage>
</organism>
<gene>
    <name evidence="1" type="ORF">Pfra01_000151900</name>
</gene>
<keyword evidence="2" id="KW-1185">Reference proteome</keyword>
<protein>
    <submittedName>
        <fullName evidence="1">Unnamed protein product</fullName>
    </submittedName>
</protein>
<dbReference type="Proteomes" id="UP001165121">
    <property type="component" value="Unassembled WGS sequence"/>
</dbReference>
<comment type="caution">
    <text evidence="1">The sequence shown here is derived from an EMBL/GenBank/DDBJ whole genome shotgun (WGS) entry which is preliminary data.</text>
</comment>
<dbReference type="EMBL" id="BSXT01000121">
    <property type="protein sequence ID" value="GMF18202.1"/>
    <property type="molecule type" value="Genomic_DNA"/>
</dbReference>
<evidence type="ECO:0000313" key="1">
    <source>
        <dbReference type="EMBL" id="GMF18202.1"/>
    </source>
</evidence>
<accession>A0A9W6WUP9</accession>
<dbReference type="OrthoDB" id="145902at2759"/>
<proteinExistence type="predicted"/>